<feature type="region of interest" description="Disordered" evidence="6">
    <location>
        <begin position="273"/>
        <end position="416"/>
    </location>
</feature>
<organism evidence="8 9">
    <name type="scientific">Panicum miliaceum</name>
    <name type="common">Proso millet</name>
    <name type="synonym">Broomcorn millet</name>
    <dbReference type="NCBI Taxonomy" id="4540"/>
    <lineage>
        <taxon>Eukaryota</taxon>
        <taxon>Viridiplantae</taxon>
        <taxon>Streptophyta</taxon>
        <taxon>Embryophyta</taxon>
        <taxon>Tracheophyta</taxon>
        <taxon>Spermatophyta</taxon>
        <taxon>Magnoliopsida</taxon>
        <taxon>Liliopsida</taxon>
        <taxon>Poales</taxon>
        <taxon>Poaceae</taxon>
        <taxon>PACMAD clade</taxon>
        <taxon>Panicoideae</taxon>
        <taxon>Panicodae</taxon>
        <taxon>Paniceae</taxon>
        <taxon>Panicinae</taxon>
        <taxon>Panicum</taxon>
        <taxon>Panicum sect. Panicum</taxon>
    </lineage>
</organism>
<feature type="transmembrane region" description="Helical" evidence="7">
    <location>
        <begin position="240"/>
        <end position="258"/>
    </location>
</feature>
<dbReference type="GO" id="GO:0016020">
    <property type="term" value="C:membrane"/>
    <property type="evidence" value="ECO:0007669"/>
    <property type="project" value="UniProtKB-SubCell"/>
</dbReference>
<keyword evidence="3 7" id="KW-0812">Transmembrane</keyword>
<evidence type="ECO:0000256" key="1">
    <source>
        <dbReference type="ARBA" id="ARBA00004141"/>
    </source>
</evidence>
<feature type="transmembrane region" description="Helical" evidence="7">
    <location>
        <begin position="12"/>
        <end position="31"/>
    </location>
</feature>
<feature type="transmembrane region" description="Helical" evidence="7">
    <location>
        <begin position="184"/>
        <end position="206"/>
    </location>
</feature>
<feature type="compositionally biased region" description="Low complexity" evidence="6">
    <location>
        <begin position="483"/>
        <end position="492"/>
    </location>
</feature>
<feature type="transmembrane region" description="Helical" evidence="7">
    <location>
        <begin position="52"/>
        <end position="70"/>
    </location>
</feature>
<comment type="similarity">
    <text evidence="2">Belongs to the TMEM45 family.</text>
</comment>
<keyword evidence="5 7" id="KW-0472">Membrane</keyword>
<feature type="compositionally biased region" description="Low complexity" evidence="6">
    <location>
        <begin position="462"/>
        <end position="474"/>
    </location>
</feature>
<dbReference type="PANTHER" id="PTHR46285">
    <property type="entry name" value="PROTEINASE INHIBITOR I4, SERPIN (DUF716)-RELATED"/>
    <property type="match status" value="1"/>
</dbReference>
<dbReference type="AlphaFoldDB" id="A0A3L6TAT2"/>
<evidence type="ECO:0000313" key="8">
    <source>
        <dbReference type="EMBL" id="RLN35391.1"/>
    </source>
</evidence>
<evidence type="ECO:0000313" key="9">
    <source>
        <dbReference type="Proteomes" id="UP000275267"/>
    </source>
</evidence>
<evidence type="ECO:0000256" key="4">
    <source>
        <dbReference type="ARBA" id="ARBA00022989"/>
    </source>
</evidence>
<evidence type="ECO:0000256" key="7">
    <source>
        <dbReference type="SAM" id="Phobius"/>
    </source>
</evidence>
<dbReference type="Proteomes" id="UP000275267">
    <property type="component" value="Unassembled WGS sequence"/>
</dbReference>
<evidence type="ECO:0000256" key="5">
    <source>
        <dbReference type="ARBA" id="ARBA00023136"/>
    </source>
</evidence>
<protein>
    <submittedName>
        <fullName evidence="8">Transmembrane protein 45B-like</fullName>
    </submittedName>
</protein>
<reference evidence="9" key="1">
    <citation type="journal article" date="2019" name="Nat. Commun.">
        <title>The genome of broomcorn millet.</title>
        <authorList>
            <person name="Zou C."/>
            <person name="Miki D."/>
            <person name="Li D."/>
            <person name="Tang Q."/>
            <person name="Xiao L."/>
            <person name="Rajput S."/>
            <person name="Deng P."/>
            <person name="Jia W."/>
            <person name="Huang R."/>
            <person name="Zhang M."/>
            <person name="Sun Y."/>
            <person name="Hu J."/>
            <person name="Fu X."/>
            <person name="Schnable P.S."/>
            <person name="Li F."/>
            <person name="Zhang H."/>
            <person name="Feng B."/>
            <person name="Zhu X."/>
            <person name="Liu R."/>
            <person name="Schnable J.C."/>
            <person name="Zhu J.-K."/>
            <person name="Zhang H."/>
        </authorList>
    </citation>
    <scope>NUCLEOTIDE SEQUENCE [LARGE SCALE GENOMIC DNA]</scope>
</reference>
<sequence length="508" mass="54180">MGTLVGHVAPGAGFLLIGLWQLFGHIRLFLLRPGSYTAPVWFPVRGVRHLELILIIVSTVISILMELVIGPEKHQPFDDDGTIPSNHLHNFEHASISLGLLLFAAVTIHLDRVRAPMRDAVSQLAAAAAFAQQLLIFHLHSADHMGVEGQYHWLLQTVIAVTLATTLLGIPYPRSFTMSLVRSASLVFQGVWFIVMGVMLWTPALIPKGCFLNLEEGHDVVRCRTDEALDRAKSLVNLQFSWYLTGSVVFVIILYLQLTRLYPEEPRYVPLVKAGSGSGSDGDNGRFSIGDDHDDEDDLEAAKRGFGQVVSGTRPMEIERVSDPPTLSIPLSCVPPSPPPQVHPAGGASPPDPLPPDVWTRTAAALTPCVRGPELPPGGADSRGTTRAPLTQRVEQRGSERRRGTPAQAARLHHAGGPSLARILSVRTAAPLLSAGTCLTEAAARGAGASEAAAHGHGGGSEVEVAAFPFFPTDDAPPPPTPSSATASSTTSRSSVGEDGSVRGWVDP</sequence>
<feature type="region of interest" description="Disordered" evidence="6">
    <location>
        <begin position="451"/>
        <end position="508"/>
    </location>
</feature>
<gene>
    <name evidence="8" type="ORF">C2845_PM03G36240</name>
</gene>
<comment type="subcellular location">
    <subcellularLocation>
        <location evidence="1">Membrane</location>
        <topology evidence="1">Multi-pass membrane protein</topology>
    </subcellularLocation>
</comment>
<dbReference type="InterPro" id="IPR006904">
    <property type="entry name" value="DUF716"/>
</dbReference>
<name>A0A3L6TAT2_PANMI</name>
<dbReference type="OrthoDB" id="551896at2759"/>
<comment type="caution">
    <text evidence="8">The sequence shown here is derived from an EMBL/GenBank/DDBJ whole genome shotgun (WGS) entry which is preliminary data.</text>
</comment>
<feature type="compositionally biased region" description="Pro residues" evidence="6">
    <location>
        <begin position="333"/>
        <end position="342"/>
    </location>
</feature>
<feature type="transmembrane region" description="Helical" evidence="7">
    <location>
        <begin position="90"/>
        <end position="108"/>
    </location>
</feature>
<accession>A0A3L6TAT2</accession>
<dbReference type="EMBL" id="PQIB02000002">
    <property type="protein sequence ID" value="RLN35391.1"/>
    <property type="molecule type" value="Genomic_DNA"/>
</dbReference>
<keyword evidence="9" id="KW-1185">Reference proteome</keyword>
<evidence type="ECO:0000256" key="6">
    <source>
        <dbReference type="SAM" id="MobiDB-lite"/>
    </source>
</evidence>
<evidence type="ECO:0000256" key="3">
    <source>
        <dbReference type="ARBA" id="ARBA00022692"/>
    </source>
</evidence>
<proteinExistence type="inferred from homology"/>
<dbReference type="PANTHER" id="PTHR46285:SF3">
    <property type="entry name" value="PROTEINASE INHIBITOR I4, SERPIN (DUF716)"/>
    <property type="match status" value="1"/>
</dbReference>
<feature type="transmembrane region" description="Helical" evidence="7">
    <location>
        <begin position="151"/>
        <end position="172"/>
    </location>
</feature>
<feature type="compositionally biased region" description="Basic and acidic residues" evidence="6">
    <location>
        <begin position="394"/>
        <end position="403"/>
    </location>
</feature>
<evidence type="ECO:0000256" key="2">
    <source>
        <dbReference type="ARBA" id="ARBA00006948"/>
    </source>
</evidence>
<dbReference type="Pfam" id="PF04819">
    <property type="entry name" value="DUF716"/>
    <property type="match status" value="1"/>
</dbReference>
<keyword evidence="4 7" id="KW-1133">Transmembrane helix</keyword>